<feature type="compositionally biased region" description="Low complexity" evidence="1">
    <location>
        <begin position="76"/>
        <end position="87"/>
    </location>
</feature>
<dbReference type="AlphaFoldDB" id="A0AAV2F7I3"/>
<accession>A0AAV2F7I3</accession>
<proteinExistence type="predicted"/>
<organism evidence="3 4">
    <name type="scientific">Linum trigynum</name>
    <dbReference type="NCBI Taxonomy" id="586398"/>
    <lineage>
        <taxon>Eukaryota</taxon>
        <taxon>Viridiplantae</taxon>
        <taxon>Streptophyta</taxon>
        <taxon>Embryophyta</taxon>
        <taxon>Tracheophyta</taxon>
        <taxon>Spermatophyta</taxon>
        <taxon>Magnoliopsida</taxon>
        <taxon>eudicotyledons</taxon>
        <taxon>Gunneridae</taxon>
        <taxon>Pentapetalae</taxon>
        <taxon>rosids</taxon>
        <taxon>fabids</taxon>
        <taxon>Malpighiales</taxon>
        <taxon>Linaceae</taxon>
        <taxon>Linum</taxon>
    </lineage>
</organism>
<evidence type="ECO:0000313" key="3">
    <source>
        <dbReference type="EMBL" id="CAL1393902.1"/>
    </source>
</evidence>
<keyword evidence="4" id="KW-1185">Reference proteome</keyword>
<protein>
    <submittedName>
        <fullName evidence="3">Uncharacterized protein</fullName>
    </submittedName>
</protein>
<feature type="region of interest" description="Disordered" evidence="1">
    <location>
        <begin position="76"/>
        <end position="99"/>
    </location>
</feature>
<reference evidence="3 4" key="1">
    <citation type="submission" date="2024-04" db="EMBL/GenBank/DDBJ databases">
        <authorList>
            <person name="Fracassetti M."/>
        </authorList>
    </citation>
    <scope>NUCLEOTIDE SEQUENCE [LARGE SCALE GENOMIC DNA]</scope>
</reference>
<dbReference type="EMBL" id="OZ034819">
    <property type="protein sequence ID" value="CAL1393902.1"/>
    <property type="molecule type" value="Genomic_DNA"/>
</dbReference>
<dbReference type="Proteomes" id="UP001497516">
    <property type="component" value="Chromosome 6"/>
</dbReference>
<evidence type="ECO:0000313" key="4">
    <source>
        <dbReference type="Proteomes" id="UP001497516"/>
    </source>
</evidence>
<feature type="chain" id="PRO_5043483412" evidence="2">
    <location>
        <begin position="32"/>
        <end position="99"/>
    </location>
</feature>
<keyword evidence="2" id="KW-0732">Signal</keyword>
<evidence type="ECO:0000256" key="1">
    <source>
        <dbReference type="SAM" id="MobiDB-lite"/>
    </source>
</evidence>
<name>A0AAV2F7I3_9ROSI</name>
<gene>
    <name evidence="3" type="ORF">LTRI10_LOCUS34439</name>
</gene>
<feature type="signal peptide" evidence="2">
    <location>
        <begin position="1"/>
        <end position="31"/>
    </location>
</feature>
<evidence type="ECO:0000256" key="2">
    <source>
        <dbReference type="SAM" id="SignalP"/>
    </source>
</evidence>
<sequence length="99" mass="10511">MEAQRMRNAIVIPLGLLIVIVAAAMTYHCEAVKDISETSTSPEKIPSPGVGNGRSLDWDCCNEKVKYCCTSSPAQASLAQSPSSATSHPVDYNAATTRP</sequence>